<evidence type="ECO:0000313" key="2">
    <source>
        <dbReference type="EMBL" id="MBB6695136.1"/>
    </source>
</evidence>
<feature type="transmembrane region" description="Helical" evidence="1">
    <location>
        <begin position="12"/>
        <end position="30"/>
    </location>
</feature>
<dbReference type="EMBL" id="JACJVR010000112">
    <property type="protein sequence ID" value="MBB6695136.1"/>
    <property type="molecule type" value="Genomic_DNA"/>
</dbReference>
<name>A0A841U3I1_9BACL</name>
<reference evidence="2 3" key="1">
    <citation type="submission" date="2020-08" db="EMBL/GenBank/DDBJ databases">
        <title>Cohnella phylogeny.</title>
        <authorList>
            <person name="Dunlap C."/>
        </authorList>
    </citation>
    <scope>NUCLEOTIDE SEQUENCE [LARGE SCALE GENOMIC DNA]</scope>
    <source>
        <strain evidence="2 3">DSM 25239</strain>
    </source>
</reference>
<dbReference type="Proteomes" id="UP000553776">
    <property type="component" value="Unassembled WGS sequence"/>
</dbReference>
<sequence>MRNIVAKGWIQLAVLGAALYFAIDGIQILIDYSMGFITYEASFVRASRIALVLAGAIAFLLKKKILALTSFGRNVVKAIMIAAAFSFAAFLFCYTATDSDGVVRHRAWSWERHGWDEAVKATTAAYIEEFYSSTRRNRLRAVLEYRIHFKDGSSVNVWDDASSLSKLDKYVRSKGIPVEHGEADPIILNHLRKYADGDPEEIRRLLTR</sequence>
<keyword evidence="1" id="KW-0472">Membrane</keyword>
<feature type="transmembrane region" description="Helical" evidence="1">
    <location>
        <begin position="42"/>
        <end position="62"/>
    </location>
</feature>
<gene>
    <name evidence="2" type="ORF">H7B90_27445</name>
</gene>
<keyword evidence="1" id="KW-1133">Transmembrane helix</keyword>
<dbReference type="RefSeq" id="WP_185139097.1">
    <property type="nucleotide sequence ID" value="NZ_JACJVR010000112.1"/>
</dbReference>
<feature type="transmembrane region" description="Helical" evidence="1">
    <location>
        <begin position="74"/>
        <end position="97"/>
    </location>
</feature>
<keyword evidence="3" id="KW-1185">Reference proteome</keyword>
<keyword evidence="1" id="KW-0812">Transmembrane</keyword>
<evidence type="ECO:0000256" key="1">
    <source>
        <dbReference type="SAM" id="Phobius"/>
    </source>
</evidence>
<evidence type="ECO:0000313" key="3">
    <source>
        <dbReference type="Proteomes" id="UP000553776"/>
    </source>
</evidence>
<accession>A0A841U3I1</accession>
<protein>
    <submittedName>
        <fullName evidence="2">Uncharacterized protein</fullName>
    </submittedName>
</protein>
<proteinExistence type="predicted"/>
<organism evidence="2 3">
    <name type="scientific">Cohnella xylanilytica</name>
    <dbReference type="NCBI Taxonomy" id="557555"/>
    <lineage>
        <taxon>Bacteria</taxon>
        <taxon>Bacillati</taxon>
        <taxon>Bacillota</taxon>
        <taxon>Bacilli</taxon>
        <taxon>Bacillales</taxon>
        <taxon>Paenibacillaceae</taxon>
        <taxon>Cohnella</taxon>
    </lineage>
</organism>
<dbReference type="AlphaFoldDB" id="A0A841U3I1"/>
<comment type="caution">
    <text evidence="2">The sequence shown here is derived from an EMBL/GenBank/DDBJ whole genome shotgun (WGS) entry which is preliminary data.</text>
</comment>